<evidence type="ECO:0008006" key="4">
    <source>
        <dbReference type="Google" id="ProtNLM"/>
    </source>
</evidence>
<sequence>MRAFLILVTTFLLSSCADLFLASTGLRTFYKIEKQQVKYYQWNVVSQEFSISKLTDANAQKFKELSPHYGKDDLSVFYGSKKLTNADPNTFRLINAFIAMDSKNVYVDGKQLQNADPQTFKYHGSSWASDKNDYYFNGVKLSVCDINSFKVVEDDYPRRGYDNYCYFYQSYKVPLRDRDSLEILNGLYARDKYNVYWADRVVNNAQPSKIMVQPNRSSPLATDGKFCFSGTQIIGCADLNLNGQKFCGCDT</sequence>
<proteinExistence type="predicted"/>
<dbReference type="PROSITE" id="PS51257">
    <property type="entry name" value="PROKAR_LIPOPROTEIN"/>
    <property type="match status" value="1"/>
</dbReference>
<dbReference type="InterPro" id="IPR027375">
    <property type="entry name" value="DKNYY"/>
</dbReference>
<feature type="chain" id="PRO_5015688875" description="DKNYY family protein" evidence="1">
    <location>
        <begin position="23"/>
        <end position="251"/>
    </location>
</feature>
<keyword evidence="3" id="KW-1185">Reference proteome</keyword>
<dbReference type="EMBL" id="CP026604">
    <property type="protein sequence ID" value="AWB65458.1"/>
    <property type="molecule type" value="Genomic_DNA"/>
</dbReference>
<dbReference type="Pfam" id="PF13644">
    <property type="entry name" value="DKNYY"/>
    <property type="match status" value="1"/>
</dbReference>
<evidence type="ECO:0000313" key="2">
    <source>
        <dbReference type="EMBL" id="AWB65458.1"/>
    </source>
</evidence>
<reference evidence="2 3" key="1">
    <citation type="submission" date="2018-01" db="EMBL/GenBank/DDBJ databases">
        <title>Genome sequence of a Cantenovulum-like bacteria.</title>
        <authorList>
            <person name="Tan W.R."/>
            <person name="Lau N.-S."/>
            <person name="Go F."/>
            <person name="Amirul A.-A.A."/>
        </authorList>
    </citation>
    <scope>NUCLEOTIDE SEQUENCE [LARGE SCALE GENOMIC DNA]</scope>
    <source>
        <strain evidence="2 3">CCB-QB4</strain>
    </source>
</reference>
<dbReference type="RefSeq" id="WP_108601534.1">
    <property type="nucleotide sequence ID" value="NZ_CP026604.1"/>
</dbReference>
<name>A0A2S0VML4_9ALTE</name>
<evidence type="ECO:0000313" key="3">
    <source>
        <dbReference type="Proteomes" id="UP000244441"/>
    </source>
</evidence>
<evidence type="ECO:0000256" key="1">
    <source>
        <dbReference type="SAM" id="SignalP"/>
    </source>
</evidence>
<accession>A0A2S0VML4</accession>
<dbReference type="AlphaFoldDB" id="A0A2S0VML4"/>
<keyword evidence="1" id="KW-0732">Signal</keyword>
<dbReference type="KEGG" id="cate:C2869_02960"/>
<dbReference type="OrthoDB" id="6316177at2"/>
<organism evidence="2 3">
    <name type="scientific">Saccharobesus litoralis</name>
    <dbReference type="NCBI Taxonomy" id="2172099"/>
    <lineage>
        <taxon>Bacteria</taxon>
        <taxon>Pseudomonadati</taxon>
        <taxon>Pseudomonadota</taxon>
        <taxon>Gammaproteobacteria</taxon>
        <taxon>Alteromonadales</taxon>
        <taxon>Alteromonadaceae</taxon>
        <taxon>Saccharobesus</taxon>
    </lineage>
</organism>
<feature type="signal peptide" evidence="1">
    <location>
        <begin position="1"/>
        <end position="22"/>
    </location>
</feature>
<gene>
    <name evidence="2" type="ORF">C2869_02960</name>
</gene>
<protein>
    <recommendedName>
        <fullName evidence="4">DKNYY family protein</fullName>
    </recommendedName>
</protein>
<dbReference type="Proteomes" id="UP000244441">
    <property type="component" value="Chromosome"/>
</dbReference>